<feature type="domain" description="4Fe-4S ferredoxin-type" evidence="5">
    <location>
        <begin position="433"/>
        <end position="462"/>
    </location>
</feature>
<dbReference type="RefSeq" id="WP_112158683.1">
    <property type="nucleotide sequence ID" value="NZ_QKRX01000004.1"/>
</dbReference>
<dbReference type="Pfam" id="PF00037">
    <property type="entry name" value="Fer4"/>
    <property type="match status" value="2"/>
</dbReference>
<evidence type="ECO:0000256" key="4">
    <source>
        <dbReference type="ARBA" id="ARBA00023014"/>
    </source>
</evidence>
<evidence type="ECO:0000256" key="1">
    <source>
        <dbReference type="ARBA" id="ARBA00022485"/>
    </source>
</evidence>
<comment type="caution">
    <text evidence="6">The sequence shown here is derived from an EMBL/GenBank/DDBJ whole genome shotgun (WGS) entry which is preliminary data.</text>
</comment>
<keyword evidence="7" id="KW-1185">Reference proteome</keyword>
<dbReference type="InterPro" id="IPR017900">
    <property type="entry name" value="4Fe4S_Fe_S_CS"/>
</dbReference>
<dbReference type="PROSITE" id="PS00198">
    <property type="entry name" value="4FE4S_FER_1"/>
    <property type="match status" value="2"/>
</dbReference>
<name>A0A364NN95_9GAMM</name>
<dbReference type="InterPro" id="IPR017896">
    <property type="entry name" value="4Fe4S_Fe-S-bd"/>
</dbReference>
<reference evidence="6 7" key="1">
    <citation type="submission" date="2018-06" db="EMBL/GenBank/DDBJ databases">
        <title>Nitrincola tibetense sp. nov., isolated from Lake XuguoCo on Tibetan Plateau.</title>
        <authorList>
            <person name="Xing P."/>
        </authorList>
    </citation>
    <scope>NUCLEOTIDE SEQUENCE [LARGE SCALE GENOMIC DNA]</scope>
    <source>
        <strain evidence="7">xg18</strain>
    </source>
</reference>
<feature type="domain" description="4Fe-4S ferredoxin-type" evidence="5">
    <location>
        <begin position="229"/>
        <end position="258"/>
    </location>
</feature>
<dbReference type="PANTHER" id="PTHR43687">
    <property type="entry name" value="ADENYLYLSULFATE REDUCTASE, BETA SUBUNIT"/>
    <property type="match status" value="1"/>
</dbReference>
<dbReference type="SUPFAM" id="SSF54862">
    <property type="entry name" value="4Fe-4S ferredoxins"/>
    <property type="match status" value="1"/>
</dbReference>
<dbReference type="Gene3D" id="3.30.70.20">
    <property type="match status" value="3"/>
</dbReference>
<keyword evidence="1" id="KW-0004">4Fe-4S</keyword>
<accession>A0A364NN95</accession>
<dbReference type="Proteomes" id="UP000250744">
    <property type="component" value="Unassembled WGS sequence"/>
</dbReference>
<evidence type="ECO:0000256" key="3">
    <source>
        <dbReference type="ARBA" id="ARBA00023004"/>
    </source>
</evidence>
<dbReference type="OrthoDB" id="9808559at2"/>
<gene>
    <name evidence="6" type="ORF">DN062_07335</name>
</gene>
<proteinExistence type="predicted"/>
<dbReference type="InterPro" id="IPR050572">
    <property type="entry name" value="Fe-S_Ferredoxin"/>
</dbReference>
<evidence type="ECO:0000259" key="5">
    <source>
        <dbReference type="PROSITE" id="PS51379"/>
    </source>
</evidence>
<dbReference type="PANTHER" id="PTHR43687:SF4">
    <property type="entry name" value="BLR5484 PROTEIN"/>
    <property type="match status" value="1"/>
</dbReference>
<evidence type="ECO:0000313" key="7">
    <source>
        <dbReference type="Proteomes" id="UP000250744"/>
    </source>
</evidence>
<dbReference type="GO" id="GO:0046872">
    <property type="term" value="F:metal ion binding"/>
    <property type="evidence" value="ECO:0007669"/>
    <property type="project" value="UniProtKB-KW"/>
</dbReference>
<organism evidence="6 7">
    <name type="scientific">Nitrincola tibetensis</name>
    <dbReference type="NCBI Taxonomy" id="2219697"/>
    <lineage>
        <taxon>Bacteria</taxon>
        <taxon>Pseudomonadati</taxon>
        <taxon>Pseudomonadota</taxon>
        <taxon>Gammaproteobacteria</taxon>
        <taxon>Oceanospirillales</taxon>
        <taxon>Oceanospirillaceae</taxon>
        <taxon>Nitrincola</taxon>
    </lineage>
</organism>
<feature type="domain" description="4Fe-4S ferredoxin-type" evidence="5">
    <location>
        <begin position="465"/>
        <end position="494"/>
    </location>
</feature>
<dbReference type="AlphaFoldDB" id="A0A364NN95"/>
<dbReference type="GO" id="GO:0051539">
    <property type="term" value="F:4 iron, 4 sulfur cluster binding"/>
    <property type="evidence" value="ECO:0007669"/>
    <property type="project" value="UniProtKB-KW"/>
</dbReference>
<evidence type="ECO:0000256" key="2">
    <source>
        <dbReference type="ARBA" id="ARBA00022723"/>
    </source>
</evidence>
<keyword evidence="2" id="KW-0479">Metal-binding</keyword>
<keyword evidence="3" id="KW-0408">Iron</keyword>
<keyword evidence="4" id="KW-0411">Iron-sulfur</keyword>
<dbReference type="EMBL" id="QKRX01000004">
    <property type="protein sequence ID" value="RAU18578.1"/>
    <property type="molecule type" value="Genomic_DNA"/>
</dbReference>
<feature type="domain" description="4Fe-4S ferredoxin-type" evidence="5">
    <location>
        <begin position="193"/>
        <end position="223"/>
    </location>
</feature>
<evidence type="ECO:0000313" key="6">
    <source>
        <dbReference type="EMBL" id="RAU18578.1"/>
    </source>
</evidence>
<sequence length="575" mass="62689">MKPNSLIPIKVFTASSQDNASARQQAINALPPVLTLQDNLITYTSQGHLLILGPEDLIRLAAAQLSGLKSITLLAMGQVSSQSDEHLEKALAAVPELTPIYLPLESLTGWLGSYYLQLKSPQGDILNPAKIYTGKDTFDMVLDLNPEPTLSAEMSPPGYFHIAADSDHLVQAIEEISSLVGEFEKPEYVQVNHDICAHSDRGKLGCTRCLDVCPADAITSHNQTDTHDFQISVDVHLCHGAGSCTTVCPTGALTFAAPRPQSQLERLRHYLDSYRQAGGEHPAILIHAEHTDIDLEALPTHVLPVALEEAAGIGAELWLALLVHGATYVAIALDEETPPSLQRLLKDEIKLTGRLLTALGHPAQRLSLVDVEFIETDLAELEQAVALWRGVPEGPSYPYQGKRKTLNEALDRLYEQGDAEDAILTLPMGSPYGQVLVDEDACTLCMSCVAICPTSALHSGKDQSPRLSFLEGDCVQCGLCERSCPEKAIQLEARFAPAAGTRGEPRVMKEEEPFHCISCGKAFATQSTIKKISQKLEAHPYFQGEAAKRLHMCEDCRVRDSYRELAADPEAQLRL</sequence>
<protein>
    <submittedName>
        <fullName evidence="6">4Fe-4S ferredoxin</fullName>
    </submittedName>
</protein>
<dbReference type="PROSITE" id="PS51379">
    <property type="entry name" value="4FE4S_FER_2"/>
    <property type="match status" value="4"/>
</dbReference>
<dbReference type="Pfam" id="PF12838">
    <property type="entry name" value="Fer4_7"/>
    <property type="match status" value="1"/>
</dbReference>